<organism evidence="1 2">
    <name type="scientific">Meridianimarinicoccus marinus</name>
    <dbReference type="NCBI Taxonomy" id="3231483"/>
    <lineage>
        <taxon>Bacteria</taxon>
        <taxon>Pseudomonadati</taxon>
        <taxon>Pseudomonadota</taxon>
        <taxon>Alphaproteobacteria</taxon>
        <taxon>Rhodobacterales</taxon>
        <taxon>Paracoccaceae</taxon>
        <taxon>Meridianimarinicoccus</taxon>
    </lineage>
</organism>
<accession>A0ABV3L3G3</accession>
<keyword evidence="2" id="KW-1185">Reference proteome</keyword>
<protein>
    <submittedName>
        <fullName evidence="1">Uncharacterized protein</fullName>
    </submittedName>
</protein>
<dbReference type="RefSeq" id="WP_366191890.1">
    <property type="nucleotide sequence ID" value="NZ_JBFBVU010000003.1"/>
</dbReference>
<proteinExistence type="predicted"/>
<sequence>MTIQLRAATPRPTSFDPDARTIEAIVSTGADTVRPGFIERLDLTGADIPA</sequence>
<name>A0ABV3L3G3_9RHOB</name>
<reference evidence="1 2" key="1">
    <citation type="submission" date="2024-07" db="EMBL/GenBank/DDBJ databases">
        <authorList>
            <person name="Kang M."/>
        </authorList>
    </citation>
    <scope>NUCLEOTIDE SEQUENCE [LARGE SCALE GENOMIC DNA]</scope>
    <source>
        <strain evidence="1 2">DFM31</strain>
    </source>
</reference>
<dbReference type="Proteomes" id="UP001553161">
    <property type="component" value="Unassembled WGS sequence"/>
</dbReference>
<evidence type="ECO:0000313" key="2">
    <source>
        <dbReference type="Proteomes" id="UP001553161"/>
    </source>
</evidence>
<evidence type="ECO:0000313" key="1">
    <source>
        <dbReference type="EMBL" id="MEV8466085.1"/>
    </source>
</evidence>
<gene>
    <name evidence="1" type="ORF">AB0T83_04705</name>
</gene>
<comment type="caution">
    <text evidence="1">The sequence shown here is derived from an EMBL/GenBank/DDBJ whole genome shotgun (WGS) entry which is preliminary data.</text>
</comment>
<dbReference type="EMBL" id="JBFBVU010000003">
    <property type="protein sequence ID" value="MEV8466085.1"/>
    <property type="molecule type" value="Genomic_DNA"/>
</dbReference>